<dbReference type="InterPro" id="IPR036291">
    <property type="entry name" value="NAD(P)-bd_dom_sf"/>
</dbReference>
<evidence type="ECO:0000256" key="7">
    <source>
        <dbReference type="ARBA" id="ARBA00047473"/>
    </source>
</evidence>
<dbReference type="RefSeq" id="WP_284330518.1">
    <property type="nucleotide sequence ID" value="NZ_BSOA01000003.1"/>
</dbReference>
<dbReference type="InterPro" id="IPR001732">
    <property type="entry name" value="UDP-Glc/GDP-Man_DH_N"/>
</dbReference>
<dbReference type="Proteomes" id="UP001156627">
    <property type="component" value="Unassembled WGS sequence"/>
</dbReference>
<evidence type="ECO:0000256" key="5">
    <source>
        <dbReference type="ARBA" id="ARBA00023002"/>
    </source>
</evidence>
<keyword evidence="5 8" id="KW-0560">Oxidoreductase</keyword>
<dbReference type="InterPro" id="IPR036220">
    <property type="entry name" value="UDP-Glc/GDP-Man_DH_C_sf"/>
</dbReference>
<evidence type="ECO:0000259" key="9">
    <source>
        <dbReference type="SMART" id="SM00984"/>
    </source>
</evidence>
<dbReference type="EMBL" id="BSOA01000003">
    <property type="protein sequence ID" value="GLQ87088.1"/>
    <property type="molecule type" value="Genomic_DNA"/>
</dbReference>
<dbReference type="PANTHER" id="PTHR43750">
    <property type="entry name" value="UDP-GLUCOSE 6-DEHYDROGENASE TUAD"/>
    <property type="match status" value="1"/>
</dbReference>
<proteinExistence type="inferred from homology"/>
<evidence type="ECO:0000256" key="4">
    <source>
        <dbReference type="ARBA" id="ARBA00015132"/>
    </source>
</evidence>
<sequence length="449" mass="49095">MKVTIFGTGYVGLVTGACLAEMGNHVVCVDIDEGKVARLGRGEIPIFEPGLEPIVRRNHANGQLEFTTDAASAVAHAQIIFIAVGTPPDEDGSADLQYVLSVARSVGRHLDRYAVIVNKSTVPVGTADRVRDAVAGELAARGSSVEFDVASNPEFLKEGDAVEDCLRPDRIVIGSSSERAIGLLRKLYAPFNRSHDRTVVMDVRSAELTKYAANAMLATKISFMNEIANIAERVGADVEWVRQGIGSDPRIGYHFIYPGAGYGGSCFPKDVQALERTARAVGYNARLLGAVEAVNGDQKVKLFDFIQRHFDGNVRGRTIALWGLAFKPNTDDMREASSRRLMETLWEAGAMVRAFDPEAREETRRLYGERGDLVLCDSAYQTLDGADALAIITEWKAFRSPDFARIRSMLKEPVIFDGRNMYEPAVVEDAGLAYYGIGRGRSVLRPEVS</sequence>
<evidence type="ECO:0000256" key="6">
    <source>
        <dbReference type="ARBA" id="ARBA00023027"/>
    </source>
</evidence>
<dbReference type="InterPro" id="IPR014026">
    <property type="entry name" value="UDP-Glc/GDP-Man_DH_dimer"/>
</dbReference>
<evidence type="ECO:0000313" key="11">
    <source>
        <dbReference type="Proteomes" id="UP001156627"/>
    </source>
</evidence>
<accession>A0ABQ5X917</accession>
<organism evidence="10 11">
    <name type="scientific">Dyella flagellata</name>
    <dbReference type="NCBI Taxonomy" id="1867833"/>
    <lineage>
        <taxon>Bacteria</taxon>
        <taxon>Pseudomonadati</taxon>
        <taxon>Pseudomonadota</taxon>
        <taxon>Gammaproteobacteria</taxon>
        <taxon>Lysobacterales</taxon>
        <taxon>Rhodanobacteraceae</taxon>
        <taxon>Dyella</taxon>
    </lineage>
</organism>
<dbReference type="InterPro" id="IPR017476">
    <property type="entry name" value="UDP-Glc/GDP-Man"/>
</dbReference>
<dbReference type="InterPro" id="IPR028357">
    <property type="entry name" value="UDPglc_DH_bac"/>
</dbReference>
<dbReference type="SMART" id="SM00984">
    <property type="entry name" value="UDPG_MGDP_dh_C"/>
    <property type="match status" value="1"/>
</dbReference>
<comment type="catalytic activity">
    <reaction evidence="7 8">
        <text>UDP-alpha-D-glucose + 2 NAD(+) + H2O = UDP-alpha-D-glucuronate + 2 NADH + 3 H(+)</text>
        <dbReference type="Rhea" id="RHEA:23596"/>
        <dbReference type="ChEBI" id="CHEBI:15377"/>
        <dbReference type="ChEBI" id="CHEBI:15378"/>
        <dbReference type="ChEBI" id="CHEBI:57540"/>
        <dbReference type="ChEBI" id="CHEBI:57945"/>
        <dbReference type="ChEBI" id="CHEBI:58052"/>
        <dbReference type="ChEBI" id="CHEBI:58885"/>
        <dbReference type="EC" id="1.1.1.22"/>
    </reaction>
</comment>
<evidence type="ECO:0000256" key="2">
    <source>
        <dbReference type="ARBA" id="ARBA00006601"/>
    </source>
</evidence>
<dbReference type="PIRSF" id="PIRSF500134">
    <property type="entry name" value="UDPglc_DH_bac"/>
    <property type="match status" value="1"/>
</dbReference>
<name>A0ABQ5X917_9GAMM</name>
<dbReference type="Gene3D" id="1.20.5.100">
    <property type="entry name" value="Cytochrome c1, transmembrane anchor, C-terminal"/>
    <property type="match status" value="1"/>
</dbReference>
<gene>
    <name evidence="10" type="primary">ugd_1</name>
    <name evidence="10" type="ORF">GCM10007898_06540</name>
</gene>
<dbReference type="SUPFAM" id="SSF51735">
    <property type="entry name" value="NAD(P)-binding Rossmann-fold domains"/>
    <property type="match status" value="1"/>
</dbReference>
<keyword evidence="11" id="KW-1185">Reference proteome</keyword>
<protein>
    <recommendedName>
        <fullName evidence="4 8">UDP-glucose 6-dehydrogenase</fullName>
        <ecNumber evidence="3 8">1.1.1.22</ecNumber>
    </recommendedName>
</protein>
<keyword evidence="6 8" id="KW-0520">NAD</keyword>
<dbReference type="PANTHER" id="PTHR43750:SF3">
    <property type="entry name" value="UDP-GLUCOSE 6-DEHYDROGENASE TUAD"/>
    <property type="match status" value="1"/>
</dbReference>
<dbReference type="Pfam" id="PF03721">
    <property type="entry name" value="UDPG_MGDP_dh_N"/>
    <property type="match status" value="1"/>
</dbReference>
<dbReference type="InterPro" id="IPR008927">
    <property type="entry name" value="6-PGluconate_DH-like_C_sf"/>
</dbReference>
<dbReference type="SUPFAM" id="SSF48179">
    <property type="entry name" value="6-phosphogluconate dehydrogenase C-terminal domain-like"/>
    <property type="match status" value="1"/>
</dbReference>
<comment type="caution">
    <text evidence="10">The sequence shown here is derived from an EMBL/GenBank/DDBJ whole genome shotgun (WGS) entry which is preliminary data.</text>
</comment>
<evidence type="ECO:0000256" key="8">
    <source>
        <dbReference type="PIRNR" id="PIRNR000124"/>
    </source>
</evidence>
<comment type="similarity">
    <text evidence="2 8">Belongs to the UDP-glucose/GDP-mannose dehydrogenase family.</text>
</comment>
<dbReference type="InterPro" id="IPR014027">
    <property type="entry name" value="UDP-Glc/GDP-Man_DH_C"/>
</dbReference>
<dbReference type="NCBIfam" id="TIGR03026">
    <property type="entry name" value="NDP-sugDHase"/>
    <property type="match status" value="1"/>
</dbReference>
<feature type="domain" description="UDP-glucose/GDP-mannose dehydrogenase C-terminal" evidence="9">
    <location>
        <begin position="320"/>
        <end position="424"/>
    </location>
</feature>
<evidence type="ECO:0000256" key="1">
    <source>
        <dbReference type="ARBA" id="ARBA00004701"/>
    </source>
</evidence>
<dbReference type="Pfam" id="PF00984">
    <property type="entry name" value="UDPG_MGDP_dh"/>
    <property type="match status" value="1"/>
</dbReference>
<evidence type="ECO:0000256" key="3">
    <source>
        <dbReference type="ARBA" id="ARBA00012954"/>
    </source>
</evidence>
<comment type="pathway">
    <text evidence="1">Nucleotide-sugar biosynthesis; UDP-alpha-D-glucuronate biosynthesis; UDP-alpha-D-glucuronate from UDP-alpha-D-glucose: step 1/1.</text>
</comment>
<dbReference type="EC" id="1.1.1.22" evidence="3 8"/>
<dbReference type="SUPFAM" id="SSF52413">
    <property type="entry name" value="UDP-glucose/GDP-mannose dehydrogenase C-terminal domain"/>
    <property type="match status" value="1"/>
</dbReference>
<evidence type="ECO:0000313" key="10">
    <source>
        <dbReference type="EMBL" id="GLQ87088.1"/>
    </source>
</evidence>
<dbReference type="PROSITE" id="PS51257">
    <property type="entry name" value="PROKAR_LIPOPROTEIN"/>
    <property type="match status" value="1"/>
</dbReference>
<dbReference type="PIRSF" id="PIRSF000124">
    <property type="entry name" value="UDPglc_GDPman_dh"/>
    <property type="match status" value="1"/>
</dbReference>
<reference evidence="11" key="1">
    <citation type="journal article" date="2019" name="Int. J. Syst. Evol. Microbiol.">
        <title>The Global Catalogue of Microorganisms (GCM) 10K type strain sequencing project: providing services to taxonomists for standard genome sequencing and annotation.</title>
        <authorList>
            <consortium name="The Broad Institute Genomics Platform"/>
            <consortium name="The Broad Institute Genome Sequencing Center for Infectious Disease"/>
            <person name="Wu L."/>
            <person name="Ma J."/>
        </authorList>
    </citation>
    <scope>NUCLEOTIDE SEQUENCE [LARGE SCALE GENOMIC DNA]</scope>
    <source>
        <strain evidence="11">NBRC 111981</strain>
    </source>
</reference>
<dbReference type="Pfam" id="PF03720">
    <property type="entry name" value="UDPG_MGDP_dh_C"/>
    <property type="match status" value="1"/>
</dbReference>
<dbReference type="Gene3D" id="3.40.50.720">
    <property type="entry name" value="NAD(P)-binding Rossmann-like Domain"/>
    <property type="match status" value="2"/>
</dbReference>